<organism evidence="1 2">
    <name type="scientific">Pyropia yezoensis</name>
    <name type="common">Susabi-nori</name>
    <name type="synonym">Porphyra yezoensis</name>
    <dbReference type="NCBI Taxonomy" id="2788"/>
    <lineage>
        <taxon>Eukaryota</taxon>
        <taxon>Rhodophyta</taxon>
        <taxon>Bangiophyceae</taxon>
        <taxon>Bangiales</taxon>
        <taxon>Bangiaceae</taxon>
        <taxon>Pyropia</taxon>
    </lineage>
</organism>
<protein>
    <submittedName>
        <fullName evidence="1">Uncharacterized protein</fullName>
    </submittedName>
</protein>
<dbReference type="Proteomes" id="UP000798662">
    <property type="component" value="Chromosome 3"/>
</dbReference>
<dbReference type="EMBL" id="CM020620">
    <property type="protein sequence ID" value="KAK1867019.1"/>
    <property type="molecule type" value="Genomic_DNA"/>
</dbReference>
<accession>A0ACC3C9R5</accession>
<proteinExistence type="predicted"/>
<keyword evidence="2" id="KW-1185">Reference proteome</keyword>
<sequence>MLTASSSCQTTTPTRSTLEAAARAAFRQAAEALRPPPPLKRTILSLASIQDSMTLPVVFQRHPITGKVVRTDRPGAAGRRTLSSTARSSLLTPPSHAPSPLSLTSGTRQERARRAARWSLLPSLGAARSVATDISPLPASLASITRATSRASTSSQRACPTGGQGSASCSRPPTDEDLLPQQRSPLSQAPIPATAQATPFLGPPTKRPRPAEPLPFHMGRLAKSILGRKKGIFVTGGGGVGKTRLLRQCVDEHRQAHAGSRVGLHVVAPTGVAAAAAGGVTLHSYLRLAAGCFDESLAEEDDAARLYKAMHGLTKRRLAETSLLLLDEVSMVSSRMFTLLVYSIEMAHAKVNNDIPWRVVAFGDFFQLPPVRGDEDHFDNSGLYAFKSVYWKRLFLNEQLHLRYVWRQEDKKLIGMLSRLRVGDVSSDLEDFLHSRSAAYKSRAEAGVVLDMGVTFIFPHCQRVQAHNLDCLSTLEKMNGSTRVVYDAIDYPIGVKMTEEQVTTQLDASVMAPKKLEVFIGARVAACATVGDGKVEVPNGTVGTVIGYKKAIAHGVGGNAASVPIVRFDSVRGPVVVTVQRVDMKLQSVSRDGAYASRYQVPLVLAWAVTVHRCQGLSMDAAVLDLASCFLDGMVYVALSRVRFMEGVHILSFARSRVRADHRVALFYDNQRDVEDEFVSCVDTMS</sequence>
<reference evidence="1" key="1">
    <citation type="submission" date="2019-11" db="EMBL/GenBank/DDBJ databases">
        <title>Nori genome reveals adaptations in red seaweeds to the harsh intertidal environment.</title>
        <authorList>
            <person name="Wang D."/>
            <person name="Mao Y."/>
        </authorList>
    </citation>
    <scope>NUCLEOTIDE SEQUENCE</scope>
    <source>
        <tissue evidence="1">Gametophyte</tissue>
    </source>
</reference>
<comment type="caution">
    <text evidence="1">The sequence shown here is derived from an EMBL/GenBank/DDBJ whole genome shotgun (WGS) entry which is preliminary data.</text>
</comment>
<evidence type="ECO:0000313" key="1">
    <source>
        <dbReference type="EMBL" id="KAK1867019.1"/>
    </source>
</evidence>
<evidence type="ECO:0000313" key="2">
    <source>
        <dbReference type="Proteomes" id="UP000798662"/>
    </source>
</evidence>
<name>A0ACC3C9R5_PYRYE</name>
<gene>
    <name evidence="1" type="ORF">I4F81_009530</name>
</gene>